<comment type="caution">
    <text evidence="1">The sequence shown here is derived from an EMBL/GenBank/DDBJ whole genome shotgun (WGS) entry which is preliminary data.</text>
</comment>
<dbReference type="Pfam" id="PF13374">
    <property type="entry name" value="TPR_10"/>
    <property type="match status" value="1"/>
</dbReference>
<dbReference type="Gene3D" id="3.40.50.300">
    <property type="entry name" value="P-loop containing nucleotide triphosphate hydrolases"/>
    <property type="match status" value="1"/>
</dbReference>
<dbReference type="PANTHER" id="PTHR46082:SF6">
    <property type="entry name" value="AAA+ ATPASE DOMAIN-CONTAINING PROTEIN-RELATED"/>
    <property type="match status" value="1"/>
</dbReference>
<dbReference type="Gene3D" id="1.25.40.10">
    <property type="entry name" value="Tetratricopeptide repeat domain"/>
    <property type="match status" value="2"/>
</dbReference>
<dbReference type="PANTHER" id="PTHR46082">
    <property type="entry name" value="ATP/GTP-BINDING PROTEIN-RELATED"/>
    <property type="match status" value="1"/>
</dbReference>
<name>A0ABR3R0H4_9PLEO</name>
<dbReference type="InterPro" id="IPR019734">
    <property type="entry name" value="TPR_rpt"/>
</dbReference>
<gene>
    <name evidence="1" type="ORF">SLS60_008407</name>
</gene>
<dbReference type="InterPro" id="IPR053137">
    <property type="entry name" value="NLR-like"/>
</dbReference>
<proteinExistence type="predicted"/>
<evidence type="ECO:0000313" key="1">
    <source>
        <dbReference type="EMBL" id="KAL1597919.1"/>
    </source>
</evidence>
<sequence length="700" mass="78815">MAEAVVIVGAVAAFSQLAKYGAGLARYMLSCPSEIQSIPATVEDLIEHLDWHRRVVQSLQIDPNCATGPSVQHLISRSLRITLSLQQLLTPLLSNESESKVKKLRRVFSYQKRIRLLAGIPTTTSNRQKSEAAKECAYRLHDLYPEVSFIWIQARDRSALQTSYDRLFGGTEILTKFDAQAPTIQDIMEKLDMVWEGQWVLIVDDVQPTTNRDLALRQLASLPIKNGSILFTTRNTYVAALLVEDRFILTLDPMTVGEATQMLRAHLDSGFSLDEDFSSLLEYLEYLPSPIAQAAESMRLYKLSTVQYFRLLRGQEKHRGHDSVDSYHLGARASQESSSWDFLAPLALRVSHFLRILGQYKNALHLAGHALKWLSHADHSNPSSVEIFLCESSIATLSHYLGRPTSFASRVELLLQSQTVLLKSHRPLTIRALRSKGLALQAQGRHDQAEGYHRRAIAICTSIYGHRDTKLLDEKHGLALSILGQGRAQEALGTLHDIYNVMEATLGLSNPKTLSVLANIGCALQHLSQWTEAYGVMTRALSGRNAVLGKDHPHTIHSRANLAQIYVAKGDMAGAERITKETLQIHEAKLGEDHHLSLHILNSLGYLFLGQDRYTEAAEVLHRVARKREIVLGSQHCDTLTSMFYASEAYWRMGRLDEAFELGHRVLNGRRRLNEGDASMREIEERLAEIERDRWLELMR</sequence>
<dbReference type="SMART" id="SM00028">
    <property type="entry name" value="TPR"/>
    <property type="match status" value="3"/>
</dbReference>
<dbReference type="Pfam" id="PF13424">
    <property type="entry name" value="TPR_12"/>
    <property type="match status" value="2"/>
</dbReference>
<dbReference type="SUPFAM" id="SSF48452">
    <property type="entry name" value="TPR-like"/>
    <property type="match status" value="2"/>
</dbReference>
<evidence type="ECO:0000313" key="2">
    <source>
        <dbReference type="Proteomes" id="UP001521785"/>
    </source>
</evidence>
<dbReference type="SUPFAM" id="SSF52540">
    <property type="entry name" value="P-loop containing nucleoside triphosphate hydrolases"/>
    <property type="match status" value="1"/>
</dbReference>
<dbReference type="InterPro" id="IPR027417">
    <property type="entry name" value="P-loop_NTPase"/>
</dbReference>
<protein>
    <recommendedName>
        <fullName evidence="3">TPR-like protein</fullName>
    </recommendedName>
</protein>
<accession>A0ABR3R0H4</accession>
<organism evidence="1 2">
    <name type="scientific">Paraconiothyrium brasiliense</name>
    <dbReference type="NCBI Taxonomy" id="300254"/>
    <lineage>
        <taxon>Eukaryota</taxon>
        <taxon>Fungi</taxon>
        <taxon>Dikarya</taxon>
        <taxon>Ascomycota</taxon>
        <taxon>Pezizomycotina</taxon>
        <taxon>Dothideomycetes</taxon>
        <taxon>Pleosporomycetidae</taxon>
        <taxon>Pleosporales</taxon>
        <taxon>Massarineae</taxon>
        <taxon>Didymosphaeriaceae</taxon>
        <taxon>Paraconiothyrium</taxon>
    </lineage>
</organism>
<dbReference type="Proteomes" id="UP001521785">
    <property type="component" value="Unassembled WGS sequence"/>
</dbReference>
<reference evidence="1 2" key="1">
    <citation type="submission" date="2024-02" db="EMBL/GenBank/DDBJ databases">
        <title>De novo assembly and annotation of 12 fungi associated with fruit tree decline syndrome in Ontario, Canada.</title>
        <authorList>
            <person name="Sulman M."/>
            <person name="Ellouze W."/>
            <person name="Ilyukhin E."/>
        </authorList>
    </citation>
    <scope>NUCLEOTIDE SEQUENCE [LARGE SCALE GENOMIC DNA]</scope>
    <source>
        <strain evidence="1 2">M42-189</strain>
    </source>
</reference>
<dbReference type="InterPro" id="IPR011990">
    <property type="entry name" value="TPR-like_helical_dom_sf"/>
</dbReference>
<keyword evidence="2" id="KW-1185">Reference proteome</keyword>
<dbReference type="EMBL" id="JAKJXO020000012">
    <property type="protein sequence ID" value="KAL1597919.1"/>
    <property type="molecule type" value="Genomic_DNA"/>
</dbReference>
<evidence type="ECO:0008006" key="3">
    <source>
        <dbReference type="Google" id="ProtNLM"/>
    </source>
</evidence>